<comment type="caution">
    <text evidence="4">The sequence shown here is derived from an EMBL/GenBank/DDBJ whole genome shotgun (WGS) entry which is preliminary data.</text>
</comment>
<gene>
    <name evidence="4" type="ORF">J2S62_000077</name>
</gene>
<dbReference type="Pfam" id="PF03447">
    <property type="entry name" value="NAD_binding_3"/>
    <property type="match status" value="1"/>
</dbReference>
<dbReference type="GO" id="GO:0033735">
    <property type="term" value="F:aspartate dehydrogenase [NAD(P)+] activity"/>
    <property type="evidence" value="ECO:0007669"/>
    <property type="project" value="UniProtKB-EC"/>
</dbReference>
<dbReference type="Pfam" id="PF01958">
    <property type="entry name" value="Asp_DH_C"/>
    <property type="match status" value="1"/>
</dbReference>
<keyword evidence="4" id="KW-0560">Oxidoreductase</keyword>
<feature type="domain" description="Aspartate dehydrogenase" evidence="2">
    <location>
        <begin position="151"/>
        <end position="245"/>
    </location>
</feature>
<evidence type="ECO:0000313" key="4">
    <source>
        <dbReference type="EMBL" id="MDR7345820.1"/>
    </source>
</evidence>
<dbReference type="Proteomes" id="UP001183794">
    <property type="component" value="Unassembled WGS sequence"/>
</dbReference>
<evidence type="ECO:0000259" key="3">
    <source>
        <dbReference type="Pfam" id="PF03447"/>
    </source>
</evidence>
<evidence type="ECO:0000256" key="1">
    <source>
        <dbReference type="ARBA" id="ARBA00008331"/>
    </source>
</evidence>
<dbReference type="RefSeq" id="WP_310169983.1">
    <property type="nucleotide sequence ID" value="NZ_BAABHE010000002.1"/>
</dbReference>
<dbReference type="InterPro" id="IPR005106">
    <property type="entry name" value="Asp/hSer_DH_NAD-bd"/>
</dbReference>
<comment type="similarity">
    <text evidence="1">Belongs to the L-aspartate dehydrogenase family.</text>
</comment>
<evidence type="ECO:0000259" key="2">
    <source>
        <dbReference type="Pfam" id="PF01958"/>
    </source>
</evidence>
<dbReference type="InterPro" id="IPR036291">
    <property type="entry name" value="NAD(P)-bd_dom_sf"/>
</dbReference>
<evidence type="ECO:0000313" key="5">
    <source>
        <dbReference type="Proteomes" id="UP001183794"/>
    </source>
</evidence>
<dbReference type="PIRSF" id="PIRSF005227">
    <property type="entry name" value="Asp_dh_NAD_syn"/>
    <property type="match status" value="1"/>
</dbReference>
<proteinExistence type="inferred from homology"/>
<dbReference type="InterPro" id="IPR011182">
    <property type="entry name" value="L-Asp_DH"/>
</dbReference>
<protein>
    <submittedName>
        <fullName evidence="4">Aspartate dehydrogenase</fullName>
        <ecNumber evidence="4">1.4.1.21</ecNumber>
    </submittedName>
</protein>
<organism evidence="4 5">
    <name type="scientific">Enteractinococcus fodinae</name>
    <dbReference type="NCBI Taxonomy" id="684663"/>
    <lineage>
        <taxon>Bacteria</taxon>
        <taxon>Bacillati</taxon>
        <taxon>Actinomycetota</taxon>
        <taxon>Actinomycetes</taxon>
        <taxon>Micrococcales</taxon>
        <taxon>Micrococcaceae</taxon>
    </lineage>
</organism>
<dbReference type="InterPro" id="IPR002811">
    <property type="entry name" value="Asp_DH"/>
</dbReference>
<accession>A0ABU2AWU6</accession>
<dbReference type="EMBL" id="JAVDYJ010000001">
    <property type="protein sequence ID" value="MDR7345820.1"/>
    <property type="molecule type" value="Genomic_DNA"/>
</dbReference>
<dbReference type="EC" id="1.4.1.21" evidence="4"/>
<dbReference type="Gene3D" id="3.30.360.10">
    <property type="entry name" value="Dihydrodipicolinate Reductase, domain 2"/>
    <property type="match status" value="1"/>
</dbReference>
<dbReference type="PANTHER" id="PTHR31873:SF6">
    <property type="entry name" value="ASPARTATE DEHYDROGENASE DOMAIN-CONTAINING PROTEIN"/>
    <property type="match status" value="1"/>
</dbReference>
<keyword evidence="5" id="KW-1185">Reference proteome</keyword>
<feature type="domain" description="Aspartate/homoserine dehydrogenase NAD-binding" evidence="3">
    <location>
        <begin position="7"/>
        <end position="97"/>
    </location>
</feature>
<dbReference type="SUPFAM" id="SSF55347">
    <property type="entry name" value="Glyceraldehyde-3-phosphate dehydrogenase-like, C-terminal domain"/>
    <property type="match status" value="1"/>
</dbReference>
<reference evidence="4 5" key="1">
    <citation type="submission" date="2023-07" db="EMBL/GenBank/DDBJ databases">
        <title>Sequencing the genomes of 1000 actinobacteria strains.</title>
        <authorList>
            <person name="Klenk H.-P."/>
        </authorList>
    </citation>
    <scope>NUCLEOTIDE SEQUENCE [LARGE SCALE GENOMIC DNA]</scope>
    <source>
        <strain evidence="4 5">DSM 22966</strain>
    </source>
</reference>
<dbReference type="Gene3D" id="3.40.50.720">
    <property type="entry name" value="NAD(P)-binding Rossmann-like Domain"/>
    <property type="match status" value="1"/>
</dbReference>
<name>A0ABU2AWU6_9MICC</name>
<dbReference type="SUPFAM" id="SSF51735">
    <property type="entry name" value="NAD(P)-binding Rossmann-fold domains"/>
    <property type="match status" value="1"/>
</dbReference>
<sequence>MKILLLGFGSIGRHIVKLLDHDFTAMVRDIAAHRERGTMGVRLITEADFEEALTKADLVVEAAGVAAAKEFLPRVHKPMVLTSVGALADPQIANQLMTPNLHITNGAIGGFDLFEAVADQLEHISITTSKDPTGLIQPWMSQDEAARLEALTEPETLFEGNPVDAIEQFPGNVNVAVALAYATRGSRPFSQAIQRVQVRLVADPLRPESAHRIEASGNAGQFNFEFVSAPSPINPATSGTTALSLAATIRRIAPYIRRG</sequence>
<dbReference type="PANTHER" id="PTHR31873">
    <property type="entry name" value="L-ASPARTATE DEHYDROGENASE-RELATED"/>
    <property type="match status" value="1"/>
</dbReference>